<keyword evidence="2" id="KW-0472">Membrane</keyword>
<dbReference type="KEGG" id="ery:CP97_10340"/>
<dbReference type="STRING" id="1648404.CP97_10340"/>
<feature type="compositionally biased region" description="Polar residues" evidence="1">
    <location>
        <begin position="25"/>
        <end position="35"/>
    </location>
</feature>
<keyword evidence="2" id="KW-0812">Transmembrane</keyword>
<name>A0A0H4VHI3_9SPHN</name>
<reference evidence="3 4" key="1">
    <citation type="journal article" date="2015" name="Int. J. Syst. Evol. Microbiol.">
        <title>Erythrobacter atlanticus sp. nov., a bacterium from ocean sediment able to degrade polycyclic aromatic hydrocarbons.</title>
        <authorList>
            <person name="Zhuang L."/>
            <person name="Liu Y."/>
            <person name="Wang L."/>
            <person name="Wang W."/>
            <person name="Shao Z."/>
        </authorList>
    </citation>
    <scope>NUCLEOTIDE SEQUENCE [LARGE SCALE GENOMIC DNA]</scope>
    <source>
        <strain evidence="4">s21-N3</strain>
    </source>
</reference>
<accession>A0A0H4VHI3</accession>
<sequence>MNDMKREDIKNRVEAAQAREEAKTPTLTERATETASDAADGFTTFVKEHPFAAAAGGVALGVLVAGLFRGPRQAAARGGAKAVGLAAVGAEIASGFASHLLDDASDMGREGARRANDLTDRTGDKARSFGRSASHKAGDVADAARIARRETGKAIARAISRR</sequence>
<dbReference type="AlphaFoldDB" id="A0A0H4VHI3"/>
<feature type="compositionally biased region" description="Basic and acidic residues" evidence="1">
    <location>
        <begin position="1"/>
        <end position="23"/>
    </location>
</feature>
<evidence type="ECO:0000256" key="2">
    <source>
        <dbReference type="SAM" id="Phobius"/>
    </source>
</evidence>
<feature type="compositionally biased region" description="Basic and acidic residues" evidence="1">
    <location>
        <begin position="107"/>
        <end position="127"/>
    </location>
</feature>
<evidence type="ECO:0008006" key="5">
    <source>
        <dbReference type="Google" id="ProtNLM"/>
    </source>
</evidence>
<dbReference type="EMBL" id="CP011310">
    <property type="protein sequence ID" value="AKQ42336.1"/>
    <property type="molecule type" value="Genomic_DNA"/>
</dbReference>
<evidence type="ECO:0000313" key="3">
    <source>
        <dbReference type="EMBL" id="AKQ42336.1"/>
    </source>
</evidence>
<keyword evidence="4" id="KW-1185">Reference proteome</keyword>
<proteinExistence type="predicted"/>
<dbReference type="RefSeq" id="WP_048885871.1">
    <property type="nucleotide sequence ID" value="NZ_CP011310.1"/>
</dbReference>
<dbReference type="PATRIC" id="fig|1648404.4.peg.2153"/>
<feature type="region of interest" description="Disordered" evidence="1">
    <location>
        <begin position="1"/>
        <end position="35"/>
    </location>
</feature>
<feature type="transmembrane region" description="Helical" evidence="2">
    <location>
        <begin position="51"/>
        <end position="68"/>
    </location>
</feature>
<evidence type="ECO:0000256" key="1">
    <source>
        <dbReference type="SAM" id="MobiDB-lite"/>
    </source>
</evidence>
<evidence type="ECO:0000313" key="4">
    <source>
        <dbReference type="Proteomes" id="UP000059113"/>
    </source>
</evidence>
<reference evidence="4" key="2">
    <citation type="submission" date="2015-04" db="EMBL/GenBank/DDBJ databases">
        <title>The complete genome sequence of Erythrobacter sp. s21-N3.</title>
        <authorList>
            <person name="Zhuang L."/>
            <person name="Liu Y."/>
            <person name="Shao Z."/>
        </authorList>
    </citation>
    <scope>NUCLEOTIDE SEQUENCE [LARGE SCALE GENOMIC DNA]</scope>
    <source>
        <strain evidence="4">s21-N3</strain>
    </source>
</reference>
<feature type="region of interest" description="Disordered" evidence="1">
    <location>
        <begin position="107"/>
        <end position="143"/>
    </location>
</feature>
<organism evidence="3 4">
    <name type="scientific">Aurantiacibacter atlanticus</name>
    <dbReference type="NCBI Taxonomy" id="1648404"/>
    <lineage>
        <taxon>Bacteria</taxon>
        <taxon>Pseudomonadati</taxon>
        <taxon>Pseudomonadota</taxon>
        <taxon>Alphaproteobacteria</taxon>
        <taxon>Sphingomonadales</taxon>
        <taxon>Erythrobacteraceae</taxon>
        <taxon>Aurantiacibacter</taxon>
    </lineage>
</organism>
<keyword evidence="2" id="KW-1133">Transmembrane helix</keyword>
<gene>
    <name evidence="3" type="ORF">CP97_10340</name>
</gene>
<dbReference type="Proteomes" id="UP000059113">
    <property type="component" value="Chromosome"/>
</dbReference>
<dbReference type="OrthoDB" id="7409746at2"/>
<protein>
    <recommendedName>
        <fullName evidence="5">DUF883 domain-containing protein</fullName>
    </recommendedName>
</protein>